<protein>
    <submittedName>
        <fullName evidence="1">Uncharacterized protein</fullName>
    </submittedName>
</protein>
<organism evidence="1 2">
    <name type="scientific">Candidatus Methylacidiphilum fumarolicum</name>
    <dbReference type="NCBI Taxonomy" id="591154"/>
    <lineage>
        <taxon>Bacteria</taxon>
        <taxon>Pseudomonadati</taxon>
        <taxon>Verrucomicrobiota</taxon>
        <taxon>Methylacidiphilae</taxon>
        <taxon>Methylacidiphilales</taxon>
        <taxon>Methylacidiphilaceae</taxon>
        <taxon>Methylacidiphilum (ex Ratnadevi et al. 2023)</taxon>
    </lineage>
</organism>
<accession>A0ABM9IAP1</accession>
<dbReference type="Proteomes" id="UP001161497">
    <property type="component" value="Chromosome"/>
</dbReference>
<evidence type="ECO:0000313" key="2">
    <source>
        <dbReference type="Proteomes" id="UP001161497"/>
    </source>
</evidence>
<dbReference type="EMBL" id="OX458932">
    <property type="protein sequence ID" value="CAI9084715.1"/>
    <property type="molecule type" value="Genomic_DNA"/>
</dbReference>
<reference evidence="1" key="1">
    <citation type="submission" date="2023-03" db="EMBL/GenBank/DDBJ databases">
        <authorList>
            <person name="Cremers G."/>
            <person name="Picone N."/>
        </authorList>
    </citation>
    <scope>NUCLEOTIDE SEQUENCE</scope>
    <source>
        <strain evidence="1">Sample_alias</strain>
    </source>
</reference>
<gene>
    <name evidence="1" type="ORF">MFUM_0320</name>
</gene>
<proteinExistence type="predicted"/>
<evidence type="ECO:0000313" key="1">
    <source>
        <dbReference type="EMBL" id="CAI9084715.1"/>
    </source>
</evidence>
<name>A0ABM9IAP1_9BACT</name>
<keyword evidence="2" id="KW-1185">Reference proteome</keyword>
<sequence>MRVKNSDYYCDANLVMNRPGEHLFAKEVCHADRSERKHAVAKSDEATA</sequence>